<evidence type="ECO:0000313" key="1">
    <source>
        <dbReference type="EMBL" id="KIK06112.1"/>
    </source>
</evidence>
<evidence type="ECO:0000313" key="2">
    <source>
        <dbReference type="Proteomes" id="UP000054477"/>
    </source>
</evidence>
<organism evidence="1 2">
    <name type="scientific">Laccaria amethystina LaAM-08-1</name>
    <dbReference type="NCBI Taxonomy" id="1095629"/>
    <lineage>
        <taxon>Eukaryota</taxon>
        <taxon>Fungi</taxon>
        <taxon>Dikarya</taxon>
        <taxon>Basidiomycota</taxon>
        <taxon>Agaricomycotina</taxon>
        <taxon>Agaricomycetes</taxon>
        <taxon>Agaricomycetidae</taxon>
        <taxon>Agaricales</taxon>
        <taxon>Agaricineae</taxon>
        <taxon>Hydnangiaceae</taxon>
        <taxon>Laccaria</taxon>
    </lineage>
</organism>
<keyword evidence="2" id="KW-1185">Reference proteome</keyword>
<name>A0A0C9Y7B6_9AGAR</name>
<dbReference type="EMBL" id="KN838555">
    <property type="protein sequence ID" value="KIK06112.1"/>
    <property type="molecule type" value="Genomic_DNA"/>
</dbReference>
<reference evidence="2" key="2">
    <citation type="submission" date="2015-01" db="EMBL/GenBank/DDBJ databases">
        <title>Evolutionary Origins and Diversification of the Mycorrhizal Mutualists.</title>
        <authorList>
            <consortium name="DOE Joint Genome Institute"/>
            <consortium name="Mycorrhizal Genomics Consortium"/>
            <person name="Kohler A."/>
            <person name="Kuo A."/>
            <person name="Nagy L.G."/>
            <person name="Floudas D."/>
            <person name="Copeland A."/>
            <person name="Barry K.W."/>
            <person name="Cichocki N."/>
            <person name="Veneault-Fourrey C."/>
            <person name="LaButti K."/>
            <person name="Lindquist E.A."/>
            <person name="Lipzen A."/>
            <person name="Lundell T."/>
            <person name="Morin E."/>
            <person name="Murat C."/>
            <person name="Riley R."/>
            <person name="Ohm R."/>
            <person name="Sun H."/>
            <person name="Tunlid A."/>
            <person name="Henrissat B."/>
            <person name="Grigoriev I.V."/>
            <person name="Hibbett D.S."/>
            <person name="Martin F."/>
        </authorList>
    </citation>
    <scope>NUCLEOTIDE SEQUENCE [LARGE SCALE GENOMIC DNA]</scope>
    <source>
        <strain evidence="2">LaAM-08-1</strain>
    </source>
</reference>
<gene>
    <name evidence="1" type="ORF">K443DRAFT_674674</name>
</gene>
<sequence length="79" mass="9486">MQDMFPVQRRSITWYSSAEISSNPCDTYKFPTISPRFDASLHHERWSSWTWDRKTKRPQAEECRNQLEQVGGRDIEYCL</sequence>
<dbReference type="Proteomes" id="UP000054477">
    <property type="component" value="Unassembled WGS sequence"/>
</dbReference>
<reference evidence="1 2" key="1">
    <citation type="submission" date="2014-04" db="EMBL/GenBank/DDBJ databases">
        <authorList>
            <consortium name="DOE Joint Genome Institute"/>
            <person name="Kuo A."/>
            <person name="Kohler A."/>
            <person name="Nagy L.G."/>
            <person name="Floudas D."/>
            <person name="Copeland A."/>
            <person name="Barry K.W."/>
            <person name="Cichocki N."/>
            <person name="Veneault-Fourrey C."/>
            <person name="LaButti K."/>
            <person name="Lindquist E.A."/>
            <person name="Lipzen A."/>
            <person name="Lundell T."/>
            <person name="Morin E."/>
            <person name="Murat C."/>
            <person name="Sun H."/>
            <person name="Tunlid A."/>
            <person name="Henrissat B."/>
            <person name="Grigoriev I.V."/>
            <person name="Hibbett D.S."/>
            <person name="Martin F."/>
            <person name="Nordberg H.P."/>
            <person name="Cantor M.N."/>
            <person name="Hua S.X."/>
        </authorList>
    </citation>
    <scope>NUCLEOTIDE SEQUENCE [LARGE SCALE GENOMIC DNA]</scope>
    <source>
        <strain evidence="1 2">LaAM-08-1</strain>
    </source>
</reference>
<dbReference type="AlphaFoldDB" id="A0A0C9Y7B6"/>
<dbReference type="HOGENOM" id="CLU_2606397_0_0_1"/>
<accession>A0A0C9Y7B6</accession>
<protein>
    <submittedName>
        <fullName evidence="1">Uncharacterized protein</fullName>
    </submittedName>
</protein>
<proteinExistence type="predicted"/>